<organism evidence="2 3">
    <name type="scientific">Micromonospora inositola</name>
    <dbReference type="NCBI Taxonomy" id="47865"/>
    <lineage>
        <taxon>Bacteria</taxon>
        <taxon>Bacillati</taxon>
        <taxon>Actinomycetota</taxon>
        <taxon>Actinomycetes</taxon>
        <taxon>Micromonosporales</taxon>
        <taxon>Micromonosporaceae</taxon>
        <taxon>Micromonospora</taxon>
    </lineage>
</organism>
<evidence type="ECO:0000313" key="3">
    <source>
        <dbReference type="Proteomes" id="UP000198221"/>
    </source>
</evidence>
<dbReference type="Pfam" id="PF01636">
    <property type="entry name" value="APH"/>
    <property type="match status" value="1"/>
</dbReference>
<proteinExistence type="predicted"/>
<dbReference type="EMBL" id="LT607754">
    <property type="protein sequence ID" value="SCG74495.1"/>
    <property type="molecule type" value="Genomic_DNA"/>
</dbReference>
<dbReference type="Gene3D" id="3.30.200.20">
    <property type="entry name" value="Phosphorylase Kinase, domain 1"/>
    <property type="match status" value="1"/>
</dbReference>
<dbReference type="OrthoDB" id="115252at2"/>
<dbReference type="Proteomes" id="UP000198221">
    <property type="component" value="Chromosome I"/>
</dbReference>
<dbReference type="InterPro" id="IPR011009">
    <property type="entry name" value="Kinase-like_dom_sf"/>
</dbReference>
<gene>
    <name evidence="2" type="ORF">GA0070613_5546</name>
</gene>
<sequence length="337" mass="35766">MTAVDDRLAGWLRADFGLVLVAAEPVPYGADDAALLWRATTADGAQWAVKLSGGGTPAGLLVTAHLAGRGVPGIAAPLATLDGGLCGVHEGRRLSLVPWLSADRALAGGMSAPHWRAYGEVLAATHGAAPTDELAALLPREDHTHAAVASATRATDRRLRAVDGAADRWTREVAARWRAAADDVSTLLDRVDRLGAELRDRPAELVVCHGDPHLGNLLLDPDGRVWLIDWDDAVLAPRERDLMFVVGGGPAFAPPTGVDEAAFLAGYGPVDLDPVRLAYHLGVRALDDIWSWARDVADADRPEAERVRALKIVDGLLSPVGLVSLARQALRDLGRWT</sequence>
<evidence type="ECO:0000313" key="2">
    <source>
        <dbReference type="EMBL" id="SCG74495.1"/>
    </source>
</evidence>
<keyword evidence="3" id="KW-1185">Reference proteome</keyword>
<dbReference type="GO" id="GO:0016740">
    <property type="term" value="F:transferase activity"/>
    <property type="evidence" value="ECO:0007669"/>
    <property type="project" value="UniProtKB-KW"/>
</dbReference>
<dbReference type="Gene3D" id="1.10.510.10">
    <property type="entry name" value="Transferase(Phosphotransferase) domain 1"/>
    <property type="match status" value="1"/>
</dbReference>
<dbReference type="InterPro" id="IPR002575">
    <property type="entry name" value="Aminoglycoside_PTrfase"/>
</dbReference>
<name>A0A1C5JV84_9ACTN</name>
<keyword evidence="2" id="KW-0808">Transferase</keyword>
<accession>A0A1C5JV84</accession>
<reference evidence="3" key="1">
    <citation type="submission" date="2016-06" db="EMBL/GenBank/DDBJ databases">
        <authorList>
            <person name="Varghese N."/>
            <person name="Submissions Spin"/>
        </authorList>
    </citation>
    <scope>NUCLEOTIDE SEQUENCE [LARGE SCALE GENOMIC DNA]</scope>
    <source>
        <strain evidence="3">DSM 43819</strain>
    </source>
</reference>
<protein>
    <submittedName>
        <fullName evidence="2">Spectinomycin phosphotransferase</fullName>
    </submittedName>
</protein>
<evidence type="ECO:0000259" key="1">
    <source>
        <dbReference type="Pfam" id="PF01636"/>
    </source>
</evidence>
<feature type="domain" description="Aminoglycoside phosphotransferase" evidence="1">
    <location>
        <begin position="62"/>
        <end position="273"/>
    </location>
</feature>
<dbReference type="SUPFAM" id="SSF56112">
    <property type="entry name" value="Protein kinase-like (PK-like)"/>
    <property type="match status" value="1"/>
</dbReference>
<dbReference type="RefSeq" id="WP_089014885.1">
    <property type="nucleotide sequence ID" value="NZ_LT607754.1"/>
</dbReference>
<dbReference type="Gene3D" id="1.20.58.840">
    <property type="match status" value="1"/>
</dbReference>
<dbReference type="AlphaFoldDB" id="A0A1C5JV84"/>